<feature type="domain" description="N-acetyltransferase" evidence="1">
    <location>
        <begin position="18"/>
        <end position="186"/>
    </location>
</feature>
<name>A0A9W9K4T7_9EURO</name>
<dbReference type="PROSITE" id="PS51186">
    <property type="entry name" value="GNAT"/>
    <property type="match status" value="1"/>
</dbReference>
<dbReference type="CDD" id="cd04301">
    <property type="entry name" value="NAT_SF"/>
    <property type="match status" value="1"/>
</dbReference>
<dbReference type="InterPro" id="IPR016181">
    <property type="entry name" value="Acyl_CoA_acyltransferase"/>
</dbReference>
<sequence length="192" mass="21264">MRGHSGSSIELKSEKIPLSLRIPTSDDILTVVAILSNKANSEFDKSISATPPDELEAIATKWTVVTDPPTYRNFLVLHNEEPIGIAGFGWIGPCTENQAADDLSRAGAAGVIIQPPARGKGLAYEALRLVFDYGFRELKFQEIRVGSHSGNVPMWMLMERKFGVETTKTPEVDRFGNDLLWTIQRTDYVLQS</sequence>
<dbReference type="InterPro" id="IPR000182">
    <property type="entry name" value="GNAT_dom"/>
</dbReference>
<evidence type="ECO:0000313" key="2">
    <source>
        <dbReference type="EMBL" id="KAJ5093089.1"/>
    </source>
</evidence>
<dbReference type="GO" id="GO:0016747">
    <property type="term" value="F:acyltransferase activity, transferring groups other than amino-acyl groups"/>
    <property type="evidence" value="ECO:0007669"/>
    <property type="project" value="InterPro"/>
</dbReference>
<dbReference type="AlphaFoldDB" id="A0A9W9K4T7"/>
<dbReference type="Pfam" id="PF13302">
    <property type="entry name" value="Acetyltransf_3"/>
    <property type="match status" value="1"/>
</dbReference>
<proteinExistence type="predicted"/>
<keyword evidence="3" id="KW-1185">Reference proteome</keyword>
<accession>A0A9W9K4T7</accession>
<protein>
    <submittedName>
        <fullName evidence="2">Acyl-CoA N-acyltransferase</fullName>
    </submittedName>
</protein>
<reference evidence="2" key="1">
    <citation type="submission" date="2022-11" db="EMBL/GenBank/DDBJ databases">
        <authorList>
            <person name="Petersen C."/>
        </authorList>
    </citation>
    <scope>NUCLEOTIDE SEQUENCE</scope>
    <source>
        <strain evidence="2">IBT 30069</strain>
    </source>
</reference>
<dbReference type="Proteomes" id="UP001149165">
    <property type="component" value="Unassembled WGS sequence"/>
</dbReference>
<gene>
    <name evidence="2" type="ORF">N7456_008950</name>
</gene>
<dbReference type="Gene3D" id="3.40.630.30">
    <property type="match status" value="1"/>
</dbReference>
<dbReference type="SUPFAM" id="SSF55729">
    <property type="entry name" value="Acyl-CoA N-acyltransferases (Nat)"/>
    <property type="match status" value="1"/>
</dbReference>
<evidence type="ECO:0000259" key="1">
    <source>
        <dbReference type="PROSITE" id="PS51186"/>
    </source>
</evidence>
<comment type="caution">
    <text evidence="2">The sequence shown here is derived from an EMBL/GenBank/DDBJ whole genome shotgun (WGS) entry which is preliminary data.</text>
</comment>
<organism evidence="2 3">
    <name type="scientific">Penicillium angulare</name>
    <dbReference type="NCBI Taxonomy" id="116970"/>
    <lineage>
        <taxon>Eukaryota</taxon>
        <taxon>Fungi</taxon>
        <taxon>Dikarya</taxon>
        <taxon>Ascomycota</taxon>
        <taxon>Pezizomycotina</taxon>
        <taxon>Eurotiomycetes</taxon>
        <taxon>Eurotiomycetidae</taxon>
        <taxon>Eurotiales</taxon>
        <taxon>Aspergillaceae</taxon>
        <taxon>Penicillium</taxon>
    </lineage>
</organism>
<reference evidence="2" key="2">
    <citation type="journal article" date="2023" name="IMA Fungus">
        <title>Comparative genomic study of the Penicillium genus elucidates a diverse pangenome and 15 lateral gene transfer events.</title>
        <authorList>
            <person name="Petersen C."/>
            <person name="Sorensen T."/>
            <person name="Nielsen M.R."/>
            <person name="Sondergaard T.E."/>
            <person name="Sorensen J.L."/>
            <person name="Fitzpatrick D.A."/>
            <person name="Frisvad J.C."/>
            <person name="Nielsen K.L."/>
        </authorList>
    </citation>
    <scope>NUCLEOTIDE SEQUENCE</scope>
    <source>
        <strain evidence="2">IBT 30069</strain>
    </source>
</reference>
<evidence type="ECO:0000313" key="3">
    <source>
        <dbReference type="Proteomes" id="UP001149165"/>
    </source>
</evidence>
<dbReference type="EMBL" id="JAPQKH010000006">
    <property type="protein sequence ID" value="KAJ5093089.1"/>
    <property type="molecule type" value="Genomic_DNA"/>
</dbReference>
<dbReference type="OrthoDB" id="64477at2759"/>